<dbReference type="GO" id="GO:0016491">
    <property type="term" value="F:oxidoreductase activity"/>
    <property type="evidence" value="ECO:0007669"/>
    <property type="project" value="InterPro"/>
</dbReference>
<dbReference type="PANTHER" id="PTHR42852:SF6">
    <property type="entry name" value="THIOL:DISULFIDE INTERCHANGE PROTEIN DSBE"/>
    <property type="match status" value="1"/>
</dbReference>
<feature type="domain" description="Thioredoxin" evidence="6">
    <location>
        <begin position="314"/>
        <end position="450"/>
    </location>
</feature>
<accession>A0A3D1UDE3</accession>
<dbReference type="GeneID" id="61273354"/>
<dbReference type="InterPro" id="IPR013740">
    <property type="entry name" value="Redoxin"/>
</dbReference>
<dbReference type="PROSITE" id="PS51352">
    <property type="entry name" value="THIOREDOXIN_2"/>
    <property type="match status" value="1"/>
</dbReference>
<dbReference type="InterPro" id="IPR050553">
    <property type="entry name" value="Thioredoxin_ResA/DsbE_sf"/>
</dbReference>
<dbReference type="Pfam" id="PF08534">
    <property type="entry name" value="Redoxin"/>
    <property type="match status" value="1"/>
</dbReference>
<dbReference type="AlphaFoldDB" id="A0A3D1UDE3"/>
<evidence type="ECO:0000259" key="6">
    <source>
        <dbReference type="PROSITE" id="PS51352"/>
    </source>
</evidence>
<dbReference type="EMBL" id="QSCO01000026">
    <property type="protein sequence ID" value="RGY04291.1"/>
    <property type="molecule type" value="Genomic_DNA"/>
</dbReference>
<keyword evidence="3" id="KW-1015">Disulfide bond</keyword>
<dbReference type="GO" id="GO:0017004">
    <property type="term" value="P:cytochrome complex assembly"/>
    <property type="evidence" value="ECO:0007669"/>
    <property type="project" value="UniProtKB-KW"/>
</dbReference>
<evidence type="ECO:0000256" key="3">
    <source>
        <dbReference type="ARBA" id="ARBA00023157"/>
    </source>
</evidence>
<dbReference type="PANTHER" id="PTHR42852">
    <property type="entry name" value="THIOL:DISULFIDE INTERCHANGE PROTEIN DSBE"/>
    <property type="match status" value="1"/>
</dbReference>
<evidence type="ECO:0000256" key="5">
    <source>
        <dbReference type="SAM" id="SignalP"/>
    </source>
</evidence>
<keyword evidence="2" id="KW-0201">Cytochrome c-type biogenesis</keyword>
<feature type="chain" id="PRO_5042708680" evidence="5">
    <location>
        <begin position="21"/>
        <end position="450"/>
    </location>
</feature>
<comment type="caution">
    <text evidence="8">The sequence shown here is derived from an EMBL/GenBank/DDBJ whole genome shotgun (WGS) entry which is preliminary data.</text>
</comment>
<dbReference type="CDD" id="cd02966">
    <property type="entry name" value="TlpA_like_family"/>
    <property type="match status" value="1"/>
</dbReference>
<evidence type="ECO:0000256" key="1">
    <source>
        <dbReference type="ARBA" id="ARBA00004196"/>
    </source>
</evidence>
<dbReference type="SUPFAM" id="SSF52833">
    <property type="entry name" value="Thioredoxin-like"/>
    <property type="match status" value="1"/>
</dbReference>
<protein>
    <submittedName>
        <fullName evidence="7">TlpA disulfide reductase family protein</fullName>
    </submittedName>
    <submittedName>
        <fullName evidence="8">TlpA family protein disulfide reductase</fullName>
    </submittedName>
</protein>
<evidence type="ECO:0000313" key="8">
    <source>
        <dbReference type="EMBL" id="RGY04291.1"/>
    </source>
</evidence>
<dbReference type="GO" id="GO:0030313">
    <property type="term" value="C:cell envelope"/>
    <property type="evidence" value="ECO:0007669"/>
    <property type="project" value="UniProtKB-SubCell"/>
</dbReference>
<keyword evidence="5" id="KW-0732">Signal</keyword>
<dbReference type="EMBL" id="JAQMRD010000008">
    <property type="protein sequence ID" value="MDB9223012.1"/>
    <property type="molecule type" value="Genomic_DNA"/>
</dbReference>
<sequence>MKIIKLLILLLVSCSLSAKAGVVKISGSLKQFGLDRVSMNSDGIAAEVYHDRTIEIILDSNGRFDLKLKLKQPAYYKVGHNTLYLTPGDDLEIIFNRNTTKTTFNGKGIEANNYLRNSAKLSGCEIAKIGRELNEFGLPKEKVSFEVYRYKVDSIVDASLDALAHLTAVTPEFRELEQIRLEACRLATYLDYFSVGQLSNYDDAPEVKLEKKQAFYREVATLAEPLLKKIGASDRYLEISDVRNILRECHETQVFQFALSPAFREWMTVLKNAELLDQGLMLKDYRMYTDFSRQIRNKELRNSFQAKLQERAKLMEGRPAPDIPFKDIDGKEMRLSDFKGKVLYVDFWATWCLPCLFQLPEFEKLSEKYPDIRFIGISIDQNEKLWVKRLKKDGMPAHIQEVLADPYVVGDAWDITSIPRFLLIDENFRIINAFAPRPSDREKIEPLLAR</sequence>
<dbReference type="InterPro" id="IPR013766">
    <property type="entry name" value="Thioredoxin_domain"/>
</dbReference>
<gene>
    <name evidence="8" type="ORF">DXA53_16380</name>
    <name evidence="7" type="ORF">PN645_08335</name>
</gene>
<dbReference type="InterPro" id="IPR036249">
    <property type="entry name" value="Thioredoxin-like_sf"/>
</dbReference>
<feature type="signal peptide" evidence="5">
    <location>
        <begin position="1"/>
        <end position="20"/>
    </location>
</feature>
<evidence type="ECO:0000256" key="2">
    <source>
        <dbReference type="ARBA" id="ARBA00022748"/>
    </source>
</evidence>
<evidence type="ECO:0000256" key="4">
    <source>
        <dbReference type="ARBA" id="ARBA00023284"/>
    </source>
</evidence>
<proteinExistence type="predicted"/>
<organism evidence="8 9">
    <name type="scientific">Odoribacter splanchnicus</name>
    <dbReference type="NCBI Taxonomy" id="28118"/>
    <lineage>
        <taxon>Bacteria</taxon>
        <taxon>Pseudomonadati</taxon>
        <taxon>Bacteroidota</taxon>
        <taxon>Bacteroidia</taxon>
        <taxon>Bacteroidales</taxon>
        <taxon>Odoribacteraceae</taxon>
        <taxon>Odoribacter</taxon>
    </lineage>
</organism>
<evidence type="ECO:0000313" key="9">
    <source>
        <dbReference type="Proteomes" id="UP000284434"/>
    </source>
</evidence>
<name>A0A3D1UDE3_9BACT</name>
<dbReference type="Proteomes" id="UP000284434">
    <property type="component" value="Unassembled WGS sequence"/>
</dbReference>
<reference evidence="7" key="2">
    <citation type="submission" date="2023-01" db="EMBL/GenBank/DDBJ databases">
        <title>Human gut microbiome strain richness.</title>
        <authorList>
            <person name="Chen-Liaw A."/>
        </authorList>
    </citation>
    <scope>NUCLEOTIDE SEQUENCE</scope>
    <source>
        <strain evidence="7">RTP21484st1_B7_RTP21484_190118</strain>
    </source>
</reference>
<keyword evidence="4" id="KW-0676">Redox-active center</keyword>
<comment type="subcellular location">
    <subcellularLocation>
        <location evidence="1">Cell envelope</location>
    </subcellularLocation>
</comment>
<dbReference type="Gene3D" id="3.40.30.10">
    <property type="entry name" value="Glutaredoxin"/>
    <property type="match status" value="1"/>
</dbReference>
<dbReference type="Proteomes" id="UP001212263">
    <property type="component" value="Unassembled WGS sequence"/>
</dbReference>
<reference evidence="8 9" key="1">
    <citation type="submission" date="2018-08" db="EMBL/GenBank/DDBJ databases">
        <title>A genome reference for cultivated species of the human gut microbiota.</title>
        <authorList>
            <person name="Zou Y."/>
            <person name="Xue W."/>
            <person name="Luo G."/>
        </authorList>
    </citation>
    <scope>NUCLEOTIDE SEQUENCE [LARGE SCALE GENOMIC DNA]</scope>
    <source>
        <strain evidence="8 9">OF03-11</strain>
    </source>
</reference>
<dbReference type="RefSeq" id="WP_013610454.1">
    <property type="nucleotide sequence ID" value="NZ_JADMYR010000023.1"/>
</dbReference>
<evidence type="ECO:0000313" key="7">
    <source>
        <dbReference type="EMBL" id="MDB9223012.1"/>
    </source>
</evidence>